<feature type="domain" description="AAA+ ATPase" evidence="9">
    <location>
        <begin position="218"/>
        <end position="357"/>
    </location>
</feature>
<evidence type="ECO:0000313" key="13">
    <source>
        <dbReference type="EMBL" id="CAL6098898.1"/>
    </source>
</evidence>
<reference evidence="11 14" key="2">
    <citation type="submission" date="2024-07" db="EMBL/GenBank/DDBJ databases">
        <authorList>
            <person name="Akdeniz Z."/>
        </authorList>
    </citation>
    <scope>NUCLEOTIDE SEQUENCE [LARGE SCALE GENOMIC DNA]</scope>
</reference>
<comment type="subcellular location">
    <subcellularLocation>
        <location evidence="1">Cytoplasm</location>
    </subcellularLocation>
</comment>
<dbReference type="GO" id="GO:0005737">
    <property type="term" value="C:cytoplasm"/>
    <property type="evidence" value="ECO:0007669"/>
    <property type="project" value="UniProtKB-SubCell"/>
</dbReference>
<sequence length="439" mass="49737">MGGDMSNPGQNPAAGGKKPKRRLRNPKHHRKMHRIQAKQKPQSLLEPPTVTPNLPCRLRMLRAARISDVLQIEREFVSVISNTTFYKQSLKQQQEKLEKIRGKTQGIATLQEFVNDDYMIVQKLFGPTEYTRALSIVDKDLLEPGCTVYLNEDQRMDIIVGIQVDDTDPAVNAMKIETKPKDSYADVGGLDDQIQEIREIVELPLTQPERYEELGVQPPKACILYGPPGSGKSLLARAVAHETSSTFLRMAGSEMIQSYSGEGPRLVRELFRTAREMAPSIVFIDEIDAVGTKRYESESGGGREIQRTLLELLNQLDGFDQSDNVKVIMATNRIQSLDSALIRPGRVDRKIYIPLPGPDQRRHIFDIHTRRMTLDEDVVIDEIVNSKADMSGADIKAICLEAGLLALRQRRMRVTMEDFRQARDKVLFRKQEQIPDLYT</sequence>
<dbReference type="InterPro" id="IPR012340">
    <property type="entry name" value="NA-bd_OB-fold"/>
</dbReference>
<keyword evidence="4 7" id="KW-0547">Nucleotide-binding</keyword>
<dbReference type="PROSITE" id="PS00674">
    <property type="entry name" value="AAA"/>
    <property type="match status" value="1"/>
</dbReference>
<gene>
    <name evidence="10" type="ORF">HINF_LOCUS15184</name>
    <name evidence="12" type="ORF">HINF_LOCUS2097</name>
    <name evidence="11" type="ORF">HINF_LOCUS606</name>
    <name evidence="13" type="ORF">HINF_LOCUS69824</name>
</gene>
<name>A0AA86NX73_9EUKA</name>
<dbReference type="GO" id="GO:0000502">
    <property type="term" value="C:proteasome complex"/>
    <property type="evidence" value="ECO:0007669"/>
    <property type="project" value="UniProtKB-KW"/>
</dbReference>
<evidence type="ECO:0000256" key="3">
    <source>
        <dbReference type="ARBA" id="ARBA00022490"/>
    </source>
</evidence>
<evidence type="ECO:0000256" key="5">
    <source>
        <dbReference type="ARBA" id="ARBA00022840"/>
    </source>
</evidence>
<comment type="similarity">
    <text evidence="2 7">Belongs to the AAA ATPase family.</text>
</comment>
<comment type="caution">
    <text evidence="10">The sequence shown here is derived from an EMBL/GenBank/DDBJ whole genome shotgun (WGS) entry which is preliminary data.</text>
</comment>
<dbReference type="FunFam" id="3.40.50.300:FF:000033">
    <property type="entry name" value="26S protease regulatory subunit 6B"/>
    <property type="match status" value="1"/>
</dbReference>
<dbReference type="InterPro" id="IPR041569">
    <property type="entry name" value="AAA_lid_3"/>
</dbReference>
<dbReference type="EMBL" id="CAXDID020000003">
    <property type="protein sequence ID" value="CAL5972822.1"/>
    <property type="molecule type" value="Genomic_DNA"/>
</dbReference>
<keyword evidence="6" id="KW-0647">Proteasome</keyword>
<evidence type="ECO:0000313" key="10">
    <source>
        <dbReference type="EMBL" id="CAI9927539.1"/>
    </source>
</evidence>
<evidence type="ECO:0000256" key="2">
    <source>
        <dbReference type="ARBA" id="ARBA00006914"/>
    </source>
</evidence>
<dbReference type="InterPro" id="IPR003959">
    <property type="entry name" value="ATPase_AAA_core"/>
</dbReference>
<dbReference type="Gene3D" id="1.10.8.60">
    <property type="match status" value="1"/>
</dbReference>
<dbReference type="InterPro" id="IPR003960">
    <property type="entry name" value="ATPase_AAA_CS"/>
</dbReference>
<dbReference type="PANTHER" id="PTHR23073">
    <property type="entry name" value="26S PROTEASOME REGULATORY SUBUNIT"/>
    <property type="match status" value="1"/>
</dbReference>
<feature type="compositionally biased region" description="Basic residues" evidence="8">
    <location>
        <begin position="17"/>
        <end position="37"/>
    </location>
</feature>
<evidence type="ECO:0000313" key="11">
    <source>
        <dbReference type="EMBL" id="CAL5970666.1"/>
    </source>
</evidence>
<evidence type="ECO:0000313" key="12">
    <source>
        <dbReference type="EMBL" id="CAL5972822.1"/>
    </source>
</evidence>
<dbReference type="Pfam" id="PF17862">
    <property type="entry name" value="AAA_lid_3"/>
    <property type="match status" value="1"/>
</dbReference>
<dbReference type="SMART" id="SM00382">
    <property type="entry name" value="AAA"/>
    <property type="match status" value="1"/>
</dbReference>
<dbReference type="EMBL" id="CAXDID020000514">
    <property type="protein sequence ID" value="CAL6098898.1"/>
    <property type="molecule type" value="Genomic_DNA"/>
</dbReference>
<dbReference type="SUPFAM" id="SSF52540">
    <property type="entry name" value="P-loop containing nucleoside triphosphate hydrolases"/>
    <property type="match status" value="1"/>
</dbReference>
<dbReference type="GO" id="GO:0016887">
    <property type="term" value="F:ATP hydrolysis activity"/>
    <property type="evidence" value="ECO:0007669"/>
    <property type="project" value="InterPro"/>
</dbReference>
<dbReference type="Gene3D" id="2.40.50.140">
    <property type="entry name" value="Nucleic acid-binding proteins"/>
    <property type="match status" value="1"/>
</dbReference>
<proteinExistence type="inferred from homology"/>
<organism evidence="10">
    <name type="scientific">Hexamita inflata</name>
    <dbReference type="NCBI Taxonomy" id="28002"/>
    <lineage>
        <taxon>Eukaryota</taxon>
        <taxon>Metamonada</taxon>
        <taxon>Diplomonadida</taxon>
        <taxon>Hexamitidae</taxon>
        <taxon>Hexamitinae</taxon>
        <taxon>Hexamita</taxon>
    </lineage>
</organism>
<evidence type="ECO:0000256" key="7">
    <source>
        <dbReference type="RuleBase" id="RU003651"/>
    </source>
</evidence>
<dbReference type="Proteomes" id="UP001642409">
    <property type="component" value="Unassembled WGS sequence"/>
</dbReference>
<dbReference type="InterPro" id="IPR027417">
    <property type="entry name" value="P-loop_NTPase"/>
</dbReference>
<feature type="region of interest" description="Disordered" evidence="8">
    <location>
        <begin position="1"/>
        <end position="50"/>
    </location>
</feature>
<dbReference type="Gene3D" id="3.40.50.300">
    <property type="entry name" value="P-loop containing nucleotide triphosphate hydrolases"/>
    <property type="match status" value="1"/>
</dbReference>
<dbReference type="EMBL" id="CAXDID020000001">
    <property type="protein sequence ID" value="CAL5970666.1"/>
    <property type="molecule type" value="Genomic_DNA"/>
</dbReference>
<dbReference type="GO" id="GO:0005524">
    <property type="term" value="F:ATP binding"/>
    <property type="evidence" value="ECO:0007669"/>
    <property type="project" value="UniProtKB-KW"/>
</dbReference>
<evidence type="ECO:0000256" key="4">
    <source>
        <dbReference type="ARBA" id="ARBA00022741"/>
    </source>
</evidence>
<protein>
    <submittedName>
        <fullName evidence="10">Putative</fullName>
    </submittedName>
</protein>
<keyword evidence="3" id="KW-0963">Cytoplasm</keyword>
<accession>A0AA86NX73</accession>
<dbReference type="EMBL" id="CATOUU010000380">
    <property type="protein sequence ID" value="CAI9927539.1"/>
    <property type="molecule type" value="Genomic_DNA"/>
</dbReference>
<dbReference type="InterPro" id="IPR050221">
    <property type="entry name" value="26S_Proteasome_ATPase"/>
</dbReference>
<keyword evidence="14" id="KW-1185">Reference proteome</keyword>
<keyword evidence="5 7" id="KW-0067">ATP-binding</keyword>
<dbReference type="Pfam" id="PF00004">
    <property type="entry name" value="AAA"/>
    <property type="match status" value="1"/>
</dbReference>
<evidence type="ECO:0000313" key="14">
    <source>
        <dbReference type="Proteomes" id="UP001642409"/>
    </source>
</evidence>
<evidence type="ECO:0000256" key="6">
    <source>
        <dbReference type="ARBA" id="ARBA00022942"/>
    </source>
</evidence>
<reference evidence="10" key="1">
    <citation type="submission" date="2023-06" db="EMBL/GenBank/DDBJ databases">
        <authorList>
            <person name="Kurt Z."/>
        </authorList>
    </citation>
    <scope>NUCLEOTIDE SEQUENCE</scope>
</reference>
<evidence type="ECO:0000256" key="1">
    <source>
        <dbReference type="ARBA" id="ARBA00004496"/>
    </source>
</evidence>
<evidence type="ECO:0000256" key="8">
    <source>
        <dbReference type="SAM" id="MobiDB-lite"/>
    </source>
</evidence>
<evidence type="ECO:0000259" key="9">
    <source>
        <dbReference type="SMART" id="SM00382"/>
    </source>
</evidence>
<dbReference type="InterPro" id="IPR003593">
    <property type="entry name" value="AAA+_ATPase"/>
</dbReference>
<dbReference type="AlphaFoldDB" id="A0AA86NX73"/>